<dbReference type="PANTHER" id="PTHR48207:SF3">
    <property type="entry name" value="SUCCINATE--HYDROXYMETHYLGLUTARATE COA-TRANSFERASE"/>
    <property type="match status" value="1"/>
</dbReference>
<feature type="compositionally biased region" description="Pro residues" evidence="2">
    <location>
        <begin position="386"/>
        <end position="397"/>
    </location>
</feature>
<dbReference type="Gene3D" id="3.30.1540.10">
    <property type="entry name" value="formyl-coa transferase, domain 3"/>
    <property type="match status" value="1"/>
</dbReference>
<feature type="region of interest" description="Disordered" evidence="2">
    <location>
        <begin position="345"/>
        <end position="397"/>
    </location>
</feature>
<reference evidence="3 4" key="1">
    <citation type="submission" date="2019-05" db="EMBL/GenBank/DDBJ databases">
        <title>Nesterenkonia sp. GY239, isolated from the Southern Atlantic Ocean.</title>
        <authorList>
            <person name="Zhang G."/>
        </authorList>
    </citation>
    <scope>NUCLEOTIDE SEQUENCE [LARGE SCALE GENOMIC DNA]</scope>
    <source>
        <strain evidence="3 4">GY239</strain>
    </source>
</reference>
<dbReference type="AlphaFoldDB" id="A0A5R9ANJ5"/>
<protein>
    <submittedName>
        <fullName evidence="3">CoA transferase</fullName>
    </submittedName>
</protein>
<comment type="caution">
    <text evidence="3">The sequence shown here is derived from an EMBL/GenBank/DDBJ whole genome shotgun (WGS) entry which is preliminary data.</text>
</comment>
<evidence type="ECO:0000256" key="2">
    <source>
        <dbReference type="SAM" id="MobiDB-lite"/>
    </source>
</evidence>
<dbReference type="Proteomes" id="UP000306544">
    <property type="component" value="Unassembled WGS sequence"/>
</dbReference>
<dbReference type="EMBL" id="VAWA01000001">
    <property type="protein sequence ID" value="TLP80019.1"/>
    <property type="molecule type" value="Genomic_DNA"/>
</dbReference>
<evidence type="ECO:0000313" key="4">
    <source>
        <dbReference type="Proteomes" id="UP000306544"/>
    </source>
</evidence>
<keyword evidence="1 3" id="KW-0808">Transferase</keyword>
<dbReference type="InterPro" id="IPR044855">
    <property type="entry name" value="CoA-Trfase_III_dom3_sf"/>
</dbReference>
<dbReference type="SUPFAM" id="SSF89796">
    <property type="entry name" value="CoA-transferase family III (CaiB/BaiF)"/>
    <property type="match status" value="1"/>
</dbReference>
<gene>
    <name evidence="3" type="ORF">FEF27_01160</name>
</gene>
<dbReference type="OrthoDB" id="9797653at2"/>
<dbReference type="Pfam" id="PF02515">
    <property type="entry name" value="CoA_transf_3"/>
    <property type="match status" value="1"/>
</dbReference>
<keyword evidence="4" id="KW-1185">Reference proteome</keyword>
<feature type="compositionally biased region" description="Polar residues" evidence="2">
    <location>
        <begin position="348"/>
        <end position="357"/>
    </location>
</feature>
<dbReference type="RefSeq" id="WP_138168981.1">
    <property type="nucleotide sequence ID" value="NZ_VAWA01000001.1"/>
</dbReference>
<organism evidence="3 4">
    <name type="scientific">Nesterenkonia sphaerica</name>
    <dbReference type="NCBI Taxonomy" id="1804988"/>
    <lineage>
        <taxon>Bacteria</taxon>
        <taxon>Bacillati</taxon>
        <taxon>Actinomycetota</taxon>
        <taxon>Actinomycetes</taxon>
        <taxon>Micrococcales</taxon>
        <taxon>Micrococcaceae</taxon>
        <taxon>Nesterenkonia</taxon>
    </lineage>
</organism>
<dbReference type="GO" id="GO:0008410">
    <property type="term" value="F:CoA-transferase activity"/>
    <property type="evidence" value="ECO:0007669"/>
    <property type="project" value="TreeGrafter"/>
</dbReference>
<name>A0A5R9ANJ5_9MICC</name>
<evidence type="ECO:0000256" key="1">
    <source>
        <dbReference type="ARBA" id="ARBA00022679"/>
    </source>
</evidence>
<dbReference type="Gene3D" id="3.40.50.10540">
    <property type="entry name" value="Crotonobetainyl-coa:carnitine coa-transferase, domain 1"/>
    <property type="match status" value="1"/>
</dbReference>
<evidence type="ECO:0000313" key="3">
    <source>
        <dbReference type="EMBL" id="TLP80019.1"/>
    </source>
</evidence>
<proteinExistence type="predicted"/>
<dbReference type="InterPro" id="IPR050483">
    <property type="entry name" value="CoA-transferase_III_domain"/>
</dbReference>
<dbReference type="InterPro" id="IPR003673">
    <property type="entry name" value="CoA-Trfase_fam_III"/>
</dbReference>
<dbReference type="InterPro" id="IPR023606">
    <property type="entry name" value="CoA-Trfase_III_dom_1_sf"/>
</dbReference>
<dbReference type="PANTHER" id="PTHR48207">
    <property type="entry name" value="SUCCINATE--HYDROXYMETHYLGLUTARATE COA-TRANSFERASE"/>
    <property type="match status" value="1"/>
</dbReference>
<accession>A0A5R9ANJ5</accession>
<sequence>MSPSRGPQPLEGIRVADFSRVLAGPLCTMQLADFGAEVIKIESPAGDDTRAWVPPVDADGTGTYFSSVNRNKKSVIADLKTPEGLSYARNLIAECDVVVENFRPGVMAKFGLDYPSLQPSQPGLVYCSISGFGPGAGAAMPGYDLLVQALGGLMSITGSPESEPSKVGVALVDVLTGQNALAGILMALRVRDATGVGQEVTVNLLSSALAALVNQGTATLATGVSPQRLGNAHPSISPYETFRTAEGTLALAVGNDRQFADLLRVLGLHDLLSDTRFTTNELRVAHREELRPLLETALVCETAKHWQKKLLAVGVPAGKVNSVGEALSLAESLGLQPHTVITDAATGRESQQLTNPIRLSGAAPEYLNPPPRLGEHQDAPFSPRHPSQPSPTPAKGS</sequence>